<dbReference type="GO" id="GO:0016020">
    <property type="term" value="C:membrane"/>
    <property type="evidence" value="ECO:0007669"/>
    <property type="project" value="InterPro"/>
</dbReference>
<dbReference type="InterPro" id="IPR023346">
    <property type="entry name" value="Lysozyme-like_dom_sf"/>
</dbReference>
<evidence type="ECO:0000313" key="3">
    <source>
        <dbReference type="EMBL" id="PZD93918.1"/>
    </source>
</evidence>
<evidence type="ECO:0000259" key="2">
    <source>
        <dbReference type="Pfam" id="PF01464"/>
    </source>
</evidence>
<keyword evidence="4" id="KW-1185">Reference proteome</keyword>
<protein>
    <recommendedName>
        <fullName evidence="2">Transglycosylase SLT domain-containing protein</fullName>
    </recommendedName>
</protein>
<proteinExistence type="inferred from homology"/>
<reference evidence="3 4" key="1">
    <citation type="submission" date="2018-06" db="EMBL/GenBank/DDBJ databases">
        <title>Paenibacillus imtechensis sp. nov.</title>
        <authorList>
            <person name="Pinnaka A.K."/>
            <person name="Singh H."/>
            <person name="Kaur M."/>
        </authorList>
    </citation>
    <scope>NUCLEOTIDE SEQUENCE [LARGE SCALE GENOMIC DNA]</scope>
    <source>
        <strain evidence="3 4">SMB1</strain>
    </source>
</reference>
<comment type="caution">
    <text evidence="3">The sequence shown here is derived from an EMBL/GenBank/DDBJ whole genome shotgun (WGS) entry which is preliminary data.</text>
</comment>
<dbReference type="CDD" id="cd00254">
    <property type="entry name" value="LT-like"/>
    <property type="match status" value="1"/>
</dbReference>
<dbReference type="OrthoDB" id="9815002at2"/>
<dbReference type="GO" id="GO:0000270">
    <property type="term" value="P:peptidoglycan metabolic process"/>
    <property type="evidence" value="ECO:0007669"/>
    <property type="project" value="InterPro"/>
</dbReference>
<accession>A0A2W1L1U7</accession>
<dbReference type="InterPro" id="IPR000189">
    <property type="entry name" value="Transglyc_AS"/>
</dbReference>
<organism evidence="3 4">
    <name type="scientific">Paenibacillus sambharensis</name>
    <dbReference type="NCBI Taxonomy" id="1803190"/>
    <lineage>
        <taxon>Bacteria</taxon>
        <taxon>Bacillati</taxon>
        <taxon>Bacillota</taxon>
        <taxon>Bacilli</taxon>
        <taxon>Bacillales</taxon>
        <taxon>Paenibacillaceae</taxon>
        <taxon>Paenibacillus</taxon>
    </lineage>
</organism>
<dbReference type="GO" id="GO:0008933">
    <property type="term" value="F:peptidoglycan lytic transglycosylase activity"/>
    <property type="evidence" value="ECO:0007669"/>
    <property type="project" value="InterPro"/>
</dbReference>
<dbReference type="Proteomes" id="UP000249522">
    <property type="component" value="Unassembled WGS sequence"/>
</dbReference>
<dbReference type="AlphaFoldDB" id="A0A2W1L1U7"/>
<dbReference type="RefSeq" id="WP_111148728.1">
    <property type="nucleotide sequence ID" value="NZ_QKRB01000055.1"/>
</dbReference>
<evidence type="ECO:0000256" key="1">
    <source>
        <dbReference type="ARBA" id="ARBA00007734"/>
    </source>
</evidence>
<dbReference type="PROSITE" id="PS00922">
    <property type="entry name" value="TRANSGLYCOSYLASE"/>
    <property type="match status" value="1"/>
</dbReference>
<dbReference type="EMBL" id="QKRB01000055">
    <property type="protein sequence ID" value="PZD93918.1"/>
    <property type="molecule type" value="Genomic_DNA"/>
</dbReference>
<sequence>MSDPRTIKAVLQVQTAPNVDYTSSRASHGNGLGASSDAAKFDELLKAYIAGTMGTSVDFPEGLADPSGIPVELLALGSQGAAAMAAALNGGSYNTVFMPELQQGAQIAAASQASQIQSGYTQSSGLGKTTAFDSMIERAAAKHGVNPALIKAVIHTESSFNPNAVSSAGAKGLMQLMDGTARGLGVANSFDPAQNIDGGTRFLKYLLEKYDGNAMAALAAYNAGPGRVDRTGIRTDSDLEQKLHLLPKETQGYVGKVMKAMDLYS</sequence>
<feature type="domain" description="Transglycosylase SLT" evidence="2">
    <location>
        <begin position="135"/>
        <end position="236"/>
    </location>
</feature>
<dbReference type="SUPFAM" id="SSF53955">
    <property type="entry name" value="Lysozyme-like"/>
    <property type="match status" value="1"/>
</dbReference>
<dbReference type="Pfam" id="PF01464">
    <property type="entry name" value="SLT"/>
    <property type="match status" value="1"/>
</dbReference>
<name>A0A2W1L1U7_9BACL</name>
<dbReference type="Gene3D" id="1.10.530.10">
    <property type="match status" value="1"/>
</dbReference>
<comment type="similarity">
    <text evidence="1">Belongs to the transglycosylase Slt family.</text>
</comment>
<dbReference type="PANTHER" id="PTHR37423">
    <property type="entry name" value="SOLUBLE LYTIC MUREIN TRANSGLYCOSYLASE-RELATED"/>
    <property type="match status" value="1"/>
</dbReference>
<dbReference type="PANTHER" id="PTHR37423:SF2">
    <property type="entry name" value="MEMBRANE-BOUND LYTIC MUREIN TRANSGLYCOSYLASE C"/>
    <property type="match status" value="1"/>
</dbReference>
<gene>
    <name evidence="3" type="ORF">DNH61_20700</name>
</gene>
<dbReference type="InterPro" id="IPR008258">
    <property type="entry name" value="Transglycosylase_SLT_dom_1"/>
</dbReference>
<evidence type="ECO:0000313" key="4">
    <source>
        <dbReference type="Proteomes" id="UP000249522"/>
    </source>
</evidence>